<dbReference type="GO" id="GO:0005737">
    <property type="term" value="C:cytoplasm"/>
    <property type="evidence" value="ECO:0007669"/>
    <property type="project" value="UniProtKB-SubCell"/>
</dbReference>
<keyword evidence="6 14" id="KW-0132">Cell division</keyword>
<feature type="domain" description="Mur ligase central" evidence="17">
    <location>
        <begin position="113"/>
        <end position="298"/>
    </location>
</feature>
<evidence type="ECO:0000256" key="10">
    <source>
        <dbReference type="ARBA" id="ARBA00022984"/>
    </source>
</evidence>
<dbReference type="GO" id="GO:0005524">
    <property type="term" value="F:ATP binding"/>
    <property type="evidence" value="ECO:0007669"/>
    <property type="project" value="UniProtKB-UniRule"/>
</dbReference>
<feature type="domain" description="Mur ligase C-terminal" evidence="16">
    <location>
        <begin position="320"/>
        <end position="454"/>
    </location>
</feature>
<dbReference type="SUPFAM" id="SSF53623">
    <property type="entry name" value="MurD-like peptide ligases, catalytic domain"/>
    <property type="match status" value="1"/>
</dbReference>
<proteinExistence type="inferred from homology"/>
<keyword evidence="4 14" id="KW-0963">Cytoplasm</keyword>
<dbReference type="Gene3D" id="3.40.1190.10">
    <property type="entry name" value="Mur-like, catalytic domain"/>
    <property type="match status" value="1"/>
</dbReference>
<evidence type="ECO:0000259" key="16">
    <source>
        <dbReference type="Pfam" id="PF02875"/>
    </source>
</evidence>
<protein>
    <recommendedName>
        <fullName evidence="3 14">UDP-N-acetylmuramate--L-alanine ligase</fullName>
        <ecNumber evidence="3 14">6.3.2.8</ecNumber>
    </recommendedName>
    <alternativeName>
        <fullName evidence="14">UDP-N-acetylmuramoyl-L-alanine synthetase</fullName>
    </alternativeName>
</protein>
<evidence type="ECO:0000259" key="15">
    <source>
        <dbReference type="Pfam" id="PF01225"/>
    </source>
</evidence>
<evidence type="ECO:0000256" key="13">
    <source>
        <dbReference type="ARBA" id="ARBA00047833"/>
    </source>
</evidence>
<dbReference type="InterPro" id="IPR036565">
    <property type="entry name" value="Mur-like_cat_sf"/>
</dbReference>
<accession>A0A9X7UDL9</accession>
<dbReference type="InterPro" id="IPR013221">
    <property type="entry name" value="Mur_ligase_cen"/>
</dbReference>
<comment type="pathway">
    <text evidence="2 14">Cell wall biogenesis; peptidoglycan biosynthesis.</text>
</comment>
<keyword evidence="9 14" id="KW-0133">Cell shape</keyword>
<dbReference type="GO" id="GO:0008763">
    <property type="term" value="F:UDP-N-acetylmuramate-L-alanine ligase activity"/>
    <property type="evidence" value="ECO:0007669"/>
    <property type="project" value="UniProtKB-UniRule"/>
</dbReference>
<evidence type="ECO:0000256" key="5">
    <source>
        <dbReference type="ARBA" id="ARBA00022598"/>
    </source>
</evidence>
<sequence>MKGVGTDIGTIHFIGIGGIGMSGIAEVMHNLGYKVQGSDVAEGYVVEGLRAKGIKVMIGHKAENLGDAAVVVTSTAIKRGNPEVELALENRVPVIRRAEMLAELMRLKSTVAIAGTHGKTTTTSMVAALLDAGGVDPTVINGGIINSYGSNARLGNSDWMVVEADESDGSFLRLDGTIAVVTNIDPEHLDHYGSFDAVKDAFVEFVENVPFYGAAMLCLDHPEVQAILPRVQDRRIVTYGFSAQADIRGENVQPVPGGNRFDVQIRERDGATRRIEGIELPMPGRHNVLNAMAAIGVALQMGIDDATIQTGFAKFGGVKRRFTKVGEIPAGAGVATVIDDYGHHPVEIKAVLAAAREGAKGRVIAVVQPHRFTRLRDLMDDFQQAFNDADIVYAAPVYTAGEQPIEDVDSAALVAGLKRRGHRNAAIVADADDLARVIAADVQADDMIICLGAGDITKWAAGLSAAVTAKVKETA</sequence>
<keyword evidence="12 14" id="KW-0961">Cell wall biogenesis/degradation</keyword>
<dbReference type="SUPFAM" id="SSF53244">
    <property type="entry name" value="MurD-like peptide ligases, peptide-binding domain"/>
    <property type="match status" value="1"/>
</dbReference>
<evidence type="ECO:0000256" key="12">
    <source>
        <dbReference type="ARBA" id="ARBA00023316"/>
    </source>
</evidence>
<dbReference type="InterPro" id="IPR000713">
    <property type="entry name" value="Mur_ligase_N"/>
</dbReference>
<keyword evidence="11 14" id="KW-0131">Cell cycle</keyword>
<comment type="catalytic activity">
    <reaction evidence="13 14">
        <text>UDP-N-acetyl-alpha-D-muramate + L-alanine + ATP = UDP-N-acetyl-alpha-D-muramoyl-L-alanine + ADP + phosphate + H(+)</text>
        <dbReference type="Rhea" id="RHEA:23372"/>
        <dbReference type="ChEBI" id="CHEBI:15378"/>
        <dbReference type="ChEBI" id="CHEBI:30616"/>
        <dbReference type="ChEBI" id="CHEBI:43474"/>
        <dbReference type="ChEBI" id="CHEBI:57972"/>
        <dbReference type="ChEBI" id="CHEBI:70757"/>
        <dbReference type="ChEBI" id="CHEBI:83898"/>
        <dbReference type="ChEBI" id="CHEBI:456216"/>
        <dbReference type="EC" id="6.3.2.8"/>
    </reaction>
</comment>
<dbReference type="EMBL" id="CP060122">
    <property type="protein sequence ID" value="QNG44475.1"/>
    <property type="molecule type" value="Genomic_DNA"/>
</dbReference>
<keyword evidence="7 14" id="KW-0547">Nucleotide-binding</keyword>
<dbReference type="InterPro" id="IPR036615">
    <property type="entry name" value="Mur_ligase_C_dom_sf"/>
</dbReference>
<comment type="similarity">
    <text evidence="14">Belongs to the MurCDEF family.</text>
</comment>
<evidence type="ECO:0000256" key="1">
    <source>
        <dbReference type="ARBA" id="ARBA00004496"/>
    </source>
</evidence>
<evidence type="ECO:0000256" key="14">
    <source>
        <dbReference type="HAMAP-Rule" id="MF_00046"/>
    </source>
</evidence>
<evidence type="ECO:0000256" key="7">
    <source>
        <dbReference type="ARBA" id="ARBA00022741"/>
    </source>
</evidence>
<dbReference type="GO" id="GO:0051301">
    <property type="term" value="P:cell division"/>
    <property type="evidence" value="ECO:0007669"/>
    <property type="project" value="UniProtKB-KW"/>
</dbReference>
<keyword evidence="5 14" id="KW-0436">Ligase</keyword>
<dbReference type="GO" id="GO:0008360">
    <property type="term" value="P:regulation of cell shape"/>
    <property type="evidence" value="ECO:0007669"/>
    <property type="project" value="UniProtKB-KW"/>
</dbReference>
<evidence type="ECO:0000313" key="19">
    <source>
        <dbReference type="Proteomes" id="UP000515377"/>
    </source>
</evidence>
<keyword evidence="10 14" id="KW-0573">Peptidoglycan synthesis</keyword>
<dbReference type="Pfam" id="PF08245">
    <property type="entry name" value="Mur_ligase_M"/>
    <property type="match status" value="1"/>
</dbReference>
<dbReference type="Gene3D" id="3.90.190.20">
    <property type="entry name" value="Mur ligase, C-terminal domain"/>
    <property type="match status" value="1"/>
</dbReference>
<evidence type="ECO:0000256" key="6">
    <source>
        <dbReference type="ARBA" id="ARBA00022618"/>
    </source>
</evidence>
<keyword evidence="8 14" id="KW-0067">ATP-binding</keyword>
<dbReference type="SUPFAM" id="SSF51984">
    <property type="entry name" value="MurCD N-terminal domain"/>
    <property type="match status" value="1"/>
</dbReference>
<comment type="subcellular location">
    <subcellularLocation>
        <location evidence="1 14">Cytoplasm</location>
    </subcellularLocation>
</comment>
<dbReference type="Gene3D" id="3.40.50.720">
    <property type="entry name" value="NAD(P)-binding Rossmann-like Domain"/>
    <property type="match status" value="1"/>
</dbReference>
<gene>
    <name evidence="14" type="primary">murC</name>
    <name evidence="18" type="ORF">H3V42_21805</name>
</gene>
<evidence type="ECO:0000256" key="4">
    <source>
        <dbReference type="ARBA" id="ARBA00022490"/>
    </source>
</evidence>
<dbReference type="NCBIfam" id="TIGR01082">
    <property type="entry name" value="murC"/>
    <property type="match status" value="1"/>
</dbReference>
<organism evidence="18 19">
    <name type="scientific">Sphingobium yanoikuyae</name>
    <name type="common">Sphingomonas yanoikuyae</name>
    <dbReference type="NCBI Taxonomy" id="13690"/>
    <lineage>
        <taxon>Bacteria</taxon>
        <taxon>Pseudomonadati</taxon>
        <taxon>Pseudomonadota</taxon>
        <taxon>Alphaproteobacteria</taxon>
        <taxon>Sphingomonadales</taxon>
        <taxon>Sphingomonadaceae</taxon>
        <taxon>Sphingobium</taxon>
    </lineage>
</organism>
<dbReference type="PANTHER" id="PTHR43445">
    <property type="entry name" value="UDP-N-ACETYLMURAMATE--L-ALANINE LIGASE-RELATED"/>
    <property type="match status" value="1"/>
</dbReference>
<dbReference type="RefSeq" id="WP_010336279.1">
    <property type="nucleotide sequence ID" value="NZ_JBCNKW010000006.1"/>
</dbReference>
<dbReference type="GO" id="GO:0009252">
    <property type="term" value="P:peptidoglycan biosynthetic process"/>
    <property type="evidence" value="ECO:0007669"/>
    <property type="project" value="UniProtKB-UniRule"/>
</dbReference>
<feature type="domain" description="Mur ligase N-terminal catalytic" evidence="15">
    <location>
        <begin position="10"/>
        <end position="107"/>
    </location>
</feature>
<dbReference type="InterPro" id="IPR004101">
    <property type="entry name" value="Mur_ligase_C"/>
</dbReference>
<evidence type="ECO:0000256" key="9">
    <source>
        <dbReference type="ARBA" id="ARBA00022960"/>
    </source>
</evidence>
<evidence type="ECO:0000256" key="11">
    <source>
        <dbReference type="ARBA" id="ARBA00023306"/>
    </source>
</evidence>
<dbReference type="InterPro" id="IPR050061">
    <property type="entry name" value="MurCDEF_pg_biosynth"/>
</dbReference>
<dbReference type="Proteomes" id="UP000515377">
    <property type="component" value="Chromosome"/>
</dbReference>
<name>A0A9X7UDL9_SPHYA</name>
<evidence type="ECO:0000256" key="3">
    <source>
        <dbReference type="ARBA" id="ARBA00012211"/>
    </source>
</evidence>
<evidence type="ECO:0000259" key="17">
    <source>
        <dbReference type="Pfam" id="PF08245"/>
    </source>
</evidence>
<dbReference type="GO" id="GO:0071555">
    <property type="term" value="P:cell wall organization"/>
    <property type="evidence" value="ECO:0007669"/>
    <property type="project" value="UniProtKB-KW"/>
</dbReference>
<evidence type="ECO:0000256" key="2">
    <source>
        <dbReference type="ARBA" id="ARBA00004752"/>
    </source>
</evidence>
<evidence type="ECO:0000256" key="8">
    <source>
        <dbReference type="ARBA" id="ARBA00022840"/>
    </source>
</evidence>
<dbReference type="EC" id="6.3.2.8" evidence="3 14"/>
<dbReference type="HAMAP" id="MF_00046">
    <property type="entry name" value="MurC"/>
    <property type="match status" value="1"/>
</dbReference>
<feature type="binding site" evidence="14">
    <location>
        <begin position="115"/>
        <end position="121"/>
    </location>
    <ligand>
        <name>ATP</name>
        <dbReference type="ChEBI" id="CHEBI:30616"/>
    </ligand>
</feature>
<dbReference type="Pfam" id="PF02875">
    <property type="entry name" value="Mur_ligase_C"/>
    <property type="match status" value="1"/>
</dbReference>
<dbReference type="PANTHER" id="PTHR43445:SF3">
    <property type="entry name" value="UDP-N-ACETYLMURAMATE--L-ALANINE LIGASE"/>
    <property type="match status" value="1"/>
</dbReference>
<dbReference type="AlphaFoldDB" id="A0A9X7UDL9"/>
<reference evidence="18 19" key="1">
    <citation type="submission" date="2020-07" db="EMBL/GenBank/DDBJ databases">
        <title>Whole genome sequence of Sphingobium yanoikuyae A3.</title>
        <authorList>
            <person name="Han S.-S."/>
        </authorList>
    </citation>
    <scope>NUCLEOTIDE SEQUENCE [LARGE SCALE GENOMIC DNA]</scope>
    <source>
        <strain evidence="18 19">A3</strain>
    </source>
</reference>
<comment type="function">
    <text evidence="14">Cell wall formation.</text>
</comment>
<dbReference type="InterPro" id="IPR005758">
    <property type="entry name" value="UDP-N-AcMur_Ala_ligase_MurC"/>
</dbReference>
<evidence type="ECO:0000313" key="18">
    <source>
        <dbReference type="EMBL" id="QNG44475.1"/>
    </source>
</evidence>
<dbReference type="Pfam" id="PF01225">
    <property type="entry name" value="Mur_ligase"/>
    <property type="match status" value="1"/>
</dbReference>